<proteinExistence type="predicted"/>
<sequence length="397" mass="42375">MPGRAAYPRQGYAVTPAQRRDLAVRRLAALRLAPLAPVAARTPLAVVEHHLAMQAQDLSSGLWSIGVRTGGTVSDVLASVERGELTRTWPMRGTLHWVATADAGWLTALLAAPSMRAAARVLEREGVIDEVVERAGRLWTEHLTGAGAMTRAEASAALTAGGVDPSGQRTYHLLVRQHQLGLLRQGPIRRTGAGPASFEPTFVLAEGEADGAAGGCGSGSVRRPERAEALAILADRYVASHGPVTERDFAGWCDQPLRLVREAVAATEGRVRVETVGEAAYLVHEDAPPAASEQTSPVLLLPGFDEWLLGYKDRSAQLTREQERAVVPGGNGVFRGTLVADSAVVGTWRRAVARGTITVEVTPFTRPSRALRSGADEAAAAYGRFWELPCTLRWVDG</sequence>
<dbReference type="Proteomes" id="UP000718281">
    <property type="component" value="Unassembled WGS sequence"/>
</dbReference>
<dbReference type="AlphaFoldDB" id="A0A935CD91"/>
<protein>
    <submittedName>
        <fullName evidence="1">AlkZ family DNA glycosylase</fullName>
    </submittedName>
</protein>
<evidence type="ECO:0000313" key="2">
    <source>
        <dbReference type="Proteomes" id="UP000718281"/>
    </source>
</evidence>
<accession>A0A935CD91</accession>
<dbReference type="PANTHER" id="PTHR38479:SF2">
    <property type="entry name" value="WINGED HELIX DNA-BINDING DOMAIN-CONTAINING PROTEIN"/>
    <property type="match status" value="1"/>
</dbReference>
<dbReference type="PANTHER" id="PTHR38479">
    <property type="entry name" value="LMO0824 PROTEIN"/>
    <property type="match status" value="1"/>
</dbReference>
<dbReference type="Pfam" id="PF06224">
    <property type="entry name" value="AlkZ-like"/>
    <property type="match status" value="1"/>
</dbReference>
<evidence type="ECO:0000313" key="1">
    <source>
        <dbReference type="EMBL" id="MBK6300603.1"/>
    </source>
</evidence>
<gene>
    <name evidence="1" type="ORF">IPF40_05970</name>
</gene>
<reference evidence="1 2" key="1">
    <citation type="submission" date="2020-10" db="EMBL/GenBank/DDBJ databases">
        <title>Connecting structure to function with the recovery of over 1000 high-quality activated sludge metagenome-assembled genomes encoding full-length rRNA genes using long-read sequencing.</title>
        <authorList>
            <person name="Singleton C.M."/>
            <person name="Petriglieri F."/>
            <person name="Kristensen J.M."/>
            <person name="Kirkegaard R.H."/>
            <person name="Michaelsen T.Y."/>
            <person name="Andersen M.H."/>
            <person name="Karst S.M."/>
            <person name="Dueholm M.S."/>
            <person name="Nielsen P.H."/>
            <person name="Albertsen M."/>
        </authorList>
    </citation>
    <scope>NUCLEOTIDE SEQUENCE [LARGE SCALE GENOMIC DNA]</scope>
    <source>
        <strain evidence="1">AalE_18-Q3-R2-46_BAT3C.188</strain>
    </source>
</reference>
<name>A0A935CD91_9MICO</name>
<organism evidence="1 2">
    <name type="scientific">Candidatus Phosphoribacter hodrii</name>
    <dbReference type="NCBI Taxonomy" id="2953743"/>
    <lineage>
        <taxon>Bacteria</taxon>
        <taxon>Bacillati</taxon>
        <taxon>Actinomycetota</taxon>
        <taxon>Actinomycetes</taxon>
        <taxon>Micrococcales</taxon>
        <taxon>Dermatophilaceae</taxon>
        <taxon>Candidatus Phosphoribacter</taxon>
    </lineage>
</organism>
<dbReference type="EMBL" id="JADIXZ010000004">
    <property type="protein sequence ID" value="MBK6300603.1"/>
    <property type="molecule type" value="Genomic_DNA"/>
</dbReference>
<dbReference type="InterPro" id="IPR009351">
    <property type="entry name" value="AlkZ-like"/>
</dbReference>
<comment type="caution">
    <text evidence="1">The sequence shown here is derived from an EMBL/GenBank/DDBJ whole genome shotgun (WGS) entry which is preliminary data.</text>
</comment>